<dbReference type="SUPFAM" id="SSF81296">
    <property type="entry name" value="E set domains"/>
    <property type="match status" value="4"/>
</dbReference>
<accession>A0A841JQD0</accession>
<dbReference type="AlphaFoldDB" id="A0A841JQD0"/>
<dbReference type="Proteomes" id="UP000538666">
    <property type="component" value="Unassembled WGS sequence"/>
</dbReference>
<protein>
    <submittedName>
        <fullName evidence="2">Uncharacterized protein (DUF1800 family)</fullName>
    </submittedName>
</protein>
<keyword evidence="3" id="KW-1185">Reference proteome</keyword>
<dbReference type="EMBL" id="JACHEK010000002">
    <property type="protein sequence ID" value="MBB6143360.1"/>
    <property type="molecule type" value="Genomic_DNA"/>
</dbReference>
<dbReference type="Gene3D" id="2.60.40.10">
    <property type="entry name" value="Immunoglobulins"/>
    <property type="match status" value="1"/>
</dbReference>
<dbReference type="RefSeq" id="WP_156186219.1">
    <property type="nucleotide sequence ID" value="NZ_JACHEK010000002.1"/>
</dbReference>
<organism evidence="2 3">
    <name type="scientific">Silvibacterium bohemicum</name>
    <dbReference type="NCBI Taxonomy" id="1577686"/>
    <lineage>
        <taxon>Bacteria</taxon>
        <taxon>Pseudomonadati</taxon>
        <taxon>Acidobacteriota</taxon>
        <taxon>Terriglobia</taxon>
        <taxon>Terriglobales</taxon>
        <taxon>Acidobacteriaceae</taxon>
        <taxon>Silvibacterium</taxon>
    </lineage>
</organism>
<dbReference type="InterPro" id="IPR002909">
    <property type="entry name" value="IPT_dom"/>
</dbReference>
<reference evidence="2 3" key="1">
    <citation type="submission" date="2020-08" db="EMBL/GenBank/DDBJ databases">
        <title>Genomic Encyclopedia of Type Strains, Phase IV (KMG-IV): sequencing the most valuable type-strain genomes for metagenomic binning, comparative biology and taxonomic classification.</title>
        <authorList>
            <person name="Goeker M."/>
        </authorList>
    </citation>
    <scope>NUCLEOTIDE SEQUENCE [LARGE SCALE GENOMIC DNA]</scope>
    <source>
        <strain evidence="2 3">DSM 103733</strain>
    </source>
</reference>
<feature type="domain" description="IPT/TIG" evidence="1">
    <location>
        <begin position="571"/>
        <end position="632"/>
    </location>
</feature>
<dbReference type="InterPro" id="IPR013783">
    <property type="entry name" value="Ig-like_fold"/>
</dbReference>
<proteinExistence type="predicted"/>
<dbReference type="Pfam" id="PF08811">
    <property type="entry name" value="DUF1800"/>
    <property type="match status" value="1"/>
</dbReference>
<evidence type="ECO:0000313" key="2">
    <source>
        <dbReference type="EMBL" id="MBB6143360.1"/>
    </source>
</evidence>
<dbReference type="Pfam" id="PF01833">
    <property type="entry name" value="TIG"/>
    <property type="match status" value="1"/>
</dbReference>
<dbReference type="InterPro" id="IPR014917">
    <property type="entry name" value="DUF1800"/>
</dbReference>
<name>A0A841JQD0_9BACT</name>
<evidence type="ECO:0000313" key="3">
    <source>
        <dbReference type="Proteomes" id="UP000538666"/>
    </source>
</evidence>
<sequence>MTRYRSLDWARRISLLIFGILVLAFAVRPGEAATQLAIKLNAASVDGNNSGTARLGMHVSMTATVAATANAPMTWSLQGAGTLTSAGLYAAPEEMPANPTVVITGTSVTAPSSSVSYTFTLVNAVPNIVGLSPAAVAGGGVTSQIGVYGSGFTPGSVVMVNGTAVPTTFVSYVQVNAKAVVNSTTNAPLAITVFNPAPVGGTSNSFSMPVTVPALKLNAASVDGNNSGTARMGMHVSMTATLSGTATTAINWTLQGAGTLSAAGLYTTPTEMPASSAVTITGTTTTSPIVSASYTFTIINAVPNIVGLSPAAALTGTTPFKFGVYGTGFVPGSVVHINGSAVTTTFVSDVQVNAQATLSASTAGPLAITVVNPAPGGGTSTGFAMQIANSSLKLNAAGSDGNNSALARLGMHLTLTATLAGTPTTAINWTLQGGGSISSAGLYSAPVTMPANSSATITGTTTSSPTLSATYTFTLINPTPAIEGFQPAVLTSTSNKLEVWGTVLVPGTTILVNGSPVVTTSVSSNEVSAIVPATAGQTTPLSVTLMNPAPGGGTSSAISVPVAVPGGVLVSPATLGTGTTTITITGANFSSASIVYVNGEAAPTTFVSASKLTASAFVAPWRTAAVPIGVGNSTAPTSTVSVPVVNTTAVTYDAAARFTTQAAFGPRPDIVQHIQQVGFTTFLNEQFAQPVSVYPTPTSTTPVDQPKIQFTLNAVTGNNLLRQRVAFAFEEFITAAMTNNASWQTGVPWQLMLENDAFGNFRDLMTDVTLSPTMGSWLNLGNNWAPTTPGVHPNQNYARELMQLFTMGPVQLNDDGSVVMGSNGAPTPTYDDATVIDLSRALTGWGLPAANGSTDSTWWGVNYGTPMIANDSQHDHGAKTLFDTVNLPAGQTIQEDLKSALDTVFNQPNVPPFVSKILIQHLVKSNPTPAYIERISHVFENDGTGVRGNLKAVVQAILLDPEARAGDSGSVQVADGHLQEPIIYFLSVMSALQTAPTNTMLVYAERGLAESIWQPDSVFSFYSPSFMIPATQINAPEFQIFDGNYAMQRSQILYNILRGSQSGFSNGYRTSSWMMQNFVSIPDLLDAVNHTFYHGTMPAGTISAIETFCATLPNAYTQQLEALYLALNSDTFQVSY</sequence>
<comment type="caution">
    <text evidence="2">The sequence shown here is derived from an EMBL/GenBank/DDBJ whole genome shotgun (WGS) entry which is preliminary data.</text>
</comment>
<gene>
    <name evidence="2" type="ORF">HNQ77_001304</name>
</gene>
<evidence type="ECO:0000259" key="1">
    <source>
        <dbReference type="Pfam" id="PF01833"/>
    </source>
</evidence>
<dbReference type="OrthoDB" id="9772295at2"/>
<dbReference type="InterPro" id="IPR014756">
    <property type="entry name" value="Ig_E-set"/>
</dbReference>